<evidence type="ECO:0000313" key="2">
    <source>
        <dbReference type="EMBL" id="CAA9325767.1"/>
    </source>
</evidence>
<accession>A0A6J4L8Q7</accession>
<feature type="non-terminal residue" evidence="2">
    <location>
        <position position="71"/>
    </location>
</feature>
<gene>
    <name evidence="2" type="ORF">AVDCRST_MAG68-2230</name>
</gene>
<feature type="compositionally biased region" description="Basic residues" evidence="1">
    <location>
        <begin position="46"/>
        <end position="57"/>
    </location>
</feature>
<proteinExistence type="predicted"/>
<dbReference type="EMBL" id="CADCTW010000102">
    <property type="protein sequence ID" value="CAA9325767.1"/>
    <property type="molecule type" value="Genomic_DNA"/>
</dbReference>
<feature type="compositionally biased region" description="Gly residues" evidence="1">
    <location>
        <begin position="61"/>
        <end position="71"/>
    </location>
</feature>
<sequence length="71" mass="8321">ELRLCAFLFLRRITARSRGRIRLLFHPAAMYRRFYETFDAHPARRRVGRGRARRSRRVGVPDGGLGTHSLL</sequence>
<feature type="non-terminal residue" evidence="2">
    <location>
        <position position="1"/>
    </location>
</feature>
<feature type="region of interest" description="Disordered" evidence="1">
    <location>
        <begin position="46"/>
        <end position="71"/>
    </location>
</feature>
<organism evidence="2">
    <name type="scientific">uncultured Gemmatimonadota bacterium</name>
    <dbReference type="NCBI Taxonomy" id="203437"/>
    <lineage>
        <taxon>Bacteria</taxon>
        <taxon>Pseudomonadati</taxon>
        <taxon>Gemmatimonadota</taxon>
        <taxon>environmental samples</taxon>
    </lineage>
</organism>
<evidence type="ECO:0000256" key="1">
    <source>
        <dbReference type="SAM" id="MobiDB-lite"/>
    </source>
</evidence>
<protein>
    <submittedName>
        <fullName evidence="2">Uncharacterized protein</fullName>
    </submittedName>
</protein>
<dbReference type="AlphaFoldDB" id="A0A6J4L8Q7"/>
<name>A0A6J4L8Q7_9BACT</name>
<reference evidence="2" key="1">
    <citation type="submission" date="2020-02" db="EMBL/GenBank/DDBJ databases">
        <authorList>
            <person name="Meier V. D."/>
        </authorList>
    </citation>
    <scope>NUCLEOTIDE SEQUENCE</scope>
    <source>
        <strain evidence="2">AVDCRST_MAG68</strain>
    </source>
</reference>